<feature type="region of interest" description="Disordered" evidence="11">
    <location>
        <begin position="1"/>
        <end position="23"/>
    </location>
</feature>
<dbReference type="SUPFAM" id="SSF50249">
    <property type="entry name" value="Nucleic acid-binding proteins"/>
    <property type="match status" value="1"/>
</dbReference>
<dbReference type="PANTHER" id="PTHR10367:SF17">
    <property type="entry name" value="MRNA-CAPPING ENZYME"/>
    <property type="match status" value="1"/>
</dbReference>
<dbReference type="Pfam" id="PF01331">
    <property type="entry name" value="mRNA_cap_enzyme"/>
    <property type="match status" value="1"/>
</dbReference>
<dbReference type="Pfam" id="PF03919">
    <property type="entry name" value="mRNA_cap_C"/>
    <property type="match status" value="1"/>
</dbReference>
<dbReference type="AlphaFoldDB" id="A0A166ABR4"/>
<evidence type="ECO:0000256" key="2">
    <source>
        <dbReference type="ARBA" id="ARBA00012475"/>
    </source>
</evidence>
<comment type="catalytic activity">
    <reaction evidence="10">
        <text>a 5'-end diphospho-ribonucleoside in mRNA + GTP + H(+) = a 5'-end (5'-triphosphoguanosine)-ribonucleoside in mRNA + diphosphate</text>
        <dbReference type="Rhea" id="RHEA:67012"/>
        <dbReference type="Rhea" id="RHEA-COMP:17165"/>
        <dbReference type="Rhea" id="RHEA-COMP:17166"/>
        <dbReference type="ChEBI" id="CHEBI:15378"/>
        <dbReference type="ChEBI" id="CHEBI:33019"/>
        <dbReference type="ChEBI" id="CHEBI:37565"/>
        <dbReference type="ChEBI" id="CHEBI:167616"/>
        <dbReference type="ChEBI" id="CHEBI:167617"/>
        <dbReference type="EC" id="2.7.7.50"/>
    </reaction>
    <physiologicalReaction direction="left-to-right" evidence="10">
        <dbReference type="Rhea" id="RHEA:67013"/>
    </physiologicalReaction>
</comment>
<keyword evidence="9" id="KW-0539">Nucleus</keyword>
<comment type="subcellular location">
    <subcellularLocation>
        <location evidence="1">Nucleus</location>
    </subcellularLocation>
</comment>
<dbReference type="Proteomes" id="UP000077266">
    <property type="component" value="Unassembled WGS sequence"/>
</dbReference>
<evidence type="ECO:0000256" key="9">
    <source>
        <dbReference type="ARBA" id="ARBA00023242"/>
    </source>
</evidence>
<evidence type="ECO:0000256" key="5">
    <source>
        <dbReference type="ARBA" id="ARBA00022695"/>
    </source>
</evidence>
<keyword evidence="6" id="KW-0547">Nucleotide-binding</keyword>
<evidence type="ECO:0000259" key="12">
    <source>
        <dbReference type="Pfam" id="PF01331"/>
    </source>
</evidence>
<keyword evidence="3" id="KW-0507">mRNA processing</keyword>
<dbReference type="OrthoDB" id="200924at2759"/>
<dbReference type="GO" id="GO:0005524">
    <property type="term" value="F:ATP binding"/>
    <property type="evidence" value="ECO:0007669"/>
    <property type="project" value="InterPro"/>
</dbReference>
<accession>A0A166ABR4</accession>
<evidence type="ECO:0000313" key="14">
    <source>
        <dbReference type="EMBL" id="KZV90459.1"/>
    </source>
</evidence>
<evidence type="ECO:0000256" key="8">
    <source>
        <dbReference type="ARBA" id="ARBA00023134"/>
    </source>
</evidence>
<keyword evidence="4" id="KW-0808">Transferase</keyword>
<feature type="domain" description="mRNA capping enzyme C-terminal" evidence="13">
    <location>
        <begin position="225"/>
        <end position="339"/>
    </location>
</feature>
<evidence type="ECO:0000256" key="7">
    <source>
        <dbReference type="ARBA" id="ARBA00023042"/>
    </source>
</evidence>
<dbReference type="Gene3D" id="2.40.50.140">
    <property type="entry name" value="Nucleic acid-binding proteins"/>
    <property type="match status" value="1"/>
</dbReference>
<organism evidence="14 15">
    <name type="scientific">Exidia glandulosa HHB12029</name>
    <dbReference type="NCBI Taxonomy" id="1314781"/>
    <lineage>
        <taxon>Eukaryota</taxon>
        <taxon>Fungi</taxon>
        <taxon>Dikarya</taxon>
        <taxon>Basidiomycota</taxon>
        <taxon>Agaricomycotina</taxon>
        <taxon>Agaricomycetes</taxon>
        <taxon>Auriculariales</taxon>
        <taxon>Exidiaceae</taxon>
        <taxon>Exidia</taxon>
    </lineage>
</organism>
<dbReference type="STRING" id="1314781.A0A166ABR4"/>
<dbReference type="EC" id="2.7.7.50" evidence="2"/>
<evidence type="ECO:0000256" key="10">
    <source>
        <dbReference type="ARBA" id="ARBA00044624"/>
    </source>
</evidence>
<dbReference type="InterPro" id="IPR013846">
    <property type="entry name" value="mRNA_cap_enzyme_C"/>
</dbReference>
<evidence type="ECO:0000256" key="3">
    <source>
        <dbReference type="ARBA" id="ARBA00022664"/>
    </source>
</evidence>
<dbReference type="EMBL" id="KV426048">
    <property type="protein sequence ID" value="KZV90459.1"/>
    <property type="molecule type" value="Genomic_DNA"/>
</dbReference>
<dbReference type="GO" id="GO:0005634">
    <property type="term" value="C:nucleus"/>
    <property type="evidence" value="ECO:0007669"/>
    <property type="project" value="UniProtKB-SubCell"/>
</dbReference>
<dbReference type="InterPro" id="IPR001339">
    <property type="entry name" value="mRNA_cap_enzyme_adenylation"/>
</dbReference>
<dbReference type="CDD" id="cd07895">
    <property type="entry name" value="Adenylation_mRNA_capping"/>
    <property type="match status" value="1"/>
</dbReference>
<dbReference type="Gene3D" id="3.30.470.30">
    <property type="entry name" value="DNA ligase/mRNA capping enzyme"/>
    <property type="match status" value="1"/>
</dbReference>
<dbReference type="GO" id="GO:0005525">
    <property type="term" value="F:GTP binding"/>
    <property type="evidence" value="ECO:0007669"/>
    <property type="project" value="UniProtKB-KW"/>
</dbReference>
<dbReference type="FunCoup" id="A0A166ABR4">
    <property type="interactions" value="553"/>
</dbReference>
<dbReference type="GO" id="GO:0004484">
    <property type="term" value="F:mRNA guanylyltransferase activity"/>
    <property type="evidence" value="ECO:0007669"/>
    <property type="project" value="UniProtKB-EC"/>
</dbReference>
<evidence type="ECO:0000256" key="1">
    <source>
        <dbReference type="ARBA" id="ARBA00004123"/>
    </source>
</evidence>
<name>A0A166ABR4_EXIGL</name>
<keyword evidence="8" id="KW-0342">GTP-binding</keyword>
<evidence type="ECO:0000313" key="15">
    <source>
        <dbReference type="Proteomes" id="UP000077266"/>
    </source>
</evidence>
<proteinExistence type="predicted"/>
<dbReference type="InParanoid" id="A0A166ABR4"/>
<evidence type="ECO:0000256" key="6">
    <source>
        <dbReference type="ARBA" id="ARBA00022741"/>
    </source>
</evidence>
<gene>
    <name evidence="14" type="ORF">EXIGLDRAFT_720319</name>
</gene>
<evidence type="ECO:0000256" key="11">
    <source>
        <dbReference type="SAM" id="MobiDB-lite"/>
    </source>
</evidence>
<feature type="compositionally biased region" description="Basic and acidic residues" evidence="11">
    <location>
        <begin position="1"/>
        <end position="12"/>
    </location>
</feature>
<keyword evidence="7" id="KW-0506">mRNA capping</keyword>
<dbReference type="InterPro" id="IPR051029">
    <property type="entry name" value="mRNA_Capping_Enz/RNA_Phosphat"/>
</dbReference>
<sequence>MFDGRDLNRPLEELLGPPVPPPTARRLAQHTATLCHLKHDSFPGAQPVSFVKNDITRLQKKDYWVCEKSDGIRVLMLVICNDNAHEVFLLDRNNTYRNPARALGNSVLDGELLVDETTRLLLFDCLVCDDQNLMGKPLISRYGRLQDWLLTPFERMLKEMPHLAKDMPFELGVKKMELSYGLPLVLHEYIPRLHHGSDGLIFTCVETGYVSGTDSTLLKWKPPSENSIDFKLELRFLPQQNGSQDTDSCSVPLCLLMVWCGKDVYEYFDVLELDEAEWADMKASNSQYDDRIVEVHWDFERQRWKFMRFRNDKRNGNHRSTVDGILNSIQDGVKEDELIAAAPTIREAWKARERGPPNAQHAPSVYPPLPSQPPEIGRGTIRAGKPYHVANRFSKVGGPKQILGWKR</sequence>
<dbReference type="InterPro" id="IPR012340">
    <property type="entry name" value="NA-bd_OB-fold"/>
</dbReference>
<keyword evidence="15" id="KW-1185">Reference proteome</keyword>
<evidence type="ECO:0000256" key="4">
    <source>
        <dbReference type="ARBA" id="ARBA00022679"/>
    </source>
</evidence>
<dbReference type="SUPFAM" id="SSF56091">
    <property type="entry name" value="DNA ligase/mRNA capping enzyme, catalytic domain"/>
    <property type="match status" value="1"/>
</dbReference>
<reference evidence="14 15" key="1">
    <citation type="journal article" date="2016" name="Mol. Biol. Evol.">
        <title>Comparative Genomics of Early-Diverging Mushroom-Forming Fungi Provides Insights into the Origins of Lignocellulose Decay Capabilities.</title>
        <authorList>
            <person name="Nagy L.G."/>
            <person name="Riley R."/>
            <person name="Tritt A."/>
            <person name="Adam C."/>
            <person name="Daum C."/>
            <person name="Floudas D."/>
            <person name="Sun H."/>
            <person name="Yadav J.S."/>
            <person name="Pangilinan J."/>
            <person name="Larsson K.H."/>
            <person name="Matsuura K."/>
            <person name="Barry K."/>
            <person name="Labutti K."/>
            <person name="Kuo R."/>
            <person name="Ohm R.A."/>
            <person name="Bhattacharya S.S."/>
            <person name="Shirouzu T."/>
            <person name="Yoshinaga Y."/>
            <person name="Martin F.M."/>
            <person name="Grigoriev I.V."/>
            <person name="Hibbett D.S."/>
        </authorList>
    </citation>
    <scope>NUCLEOTIDE SEQUENCE [LARGE SCALE GENOMIC DNA]</scope>
    <source>
        <strain evidence="14 15">HHB12029</strain>
    </source>
</reference>
<feature type="non-terminal residue" evidence="14">
    <location>
        <position position="1"/>
    </location>
</feature>
<feature type="region of interest" description="Disordered" evidence="11">
    <location>
        <begin position="353"/>
        <end position="373"/>
    </location>
</feature>
<protein>
    <recommendedName>
        <fullName evidence="2">mRNA guanylyltransferase</fullName>
        <ecNumber evidence="2">2.7.7.50</ecNumber>
    </recommendedName>
</protein>
<dbReference type="PANTHER" id="PTHR10367">
    <property type="entry name" value="MRNA-CAPPING ENZYME"/>
    <property type="match status" value="1"/>
</dbReference>
<evidence type="ECO:0000259" key="13">
    <source>
        <dbReference type="Pfam" id="PF03919"/>
    </source>
</evidence>
<keyword evidence="5" id="KW-0548">Nucleotidyltransferase</keyword>
<dbReference type="GO" id="GO:0006370">
    <property type="term" value="P:7-methylguanosine mRNA capping"/>
    <property type="evidence" value="ECO:0007669"/>
    <property type="project" value="UniProtKB-KW"/>
</dbReference>
<feature type="domain" description="mRNA capping enzyme adenylation" evidence="12">
    <location>
        <begin position="46"/>
        <end position="221"/>
    </location>
</feature>